<dbReference type="STRING" id="1802279.A3B34_02320"/>
<dbReference type="Pfam" id="PF23552">
    <property type="entry name" value="ParB_C"/>
    <property type="match status" value="1"/>
</dbReference>
<dbReference type="SMART" id="SM00470">
    <property type="entry name" value="ParB"/>
    <property type="match status" value="1"/>
</dbReference>
<feature type="domain" description="ParB-like N-terminal" evidence="4">
    <location>
        <begin position="21"/>
        <end position="120"/>
    </location>
</feature>
<dbReference type="InterPro" id="IPR057240">
    <property type="entry name" value="ParB_dimer_C"/>
</dbReference>
<dbReference type="Pfam" id="PF02195">
    <property type="entry name" value="ParB_N"/>
    <property type="match status" value="1"/>
</dbReference>
<dbReference type="Gene3D" id="3.90.1530.30">
    <property type="match status" value="1"/>
</dbReference>
<gene>
    <name evidence="5" type="ORF">A3B34_02320</name>
</gene>
<evidence type="ECO:0000256" key="2">
    <source>
        <dbReference type="ARBA" id="ARBA00022829"/>
    </source>
</evidence>
<organism evidence="5 6">
    <name type="scientific">Candidatus Sungbacteria bacterium RIFCSPLOWO2_01_FULL_54_21</name>
    <dbReference type="NCBI Taxonomy" id="1802279"/>
    <lineage>
        <taxon>Bacteria</taxon>
        <taxon>Candidatus Sungiibacteriota</taxon>
    </lineage>
</organism>
<keyword evidence="3" id="KW-0238">DNA-binding</keyword>
<dbReference type="InterPro" id="IPR050336">
    <property type="entry name" value="Chromosome_partition/occlusion"/>
</dbReference>
<dbReference type="InterPro" id="IPR041468">
    <property type="entry name" value="HTH_ParB/Spo0J"/>
</dbReference>
<dbReference type="Proteomes" id="UP000176510">
    <property type="component" value="Unassembled WGS sequence"/>
</dbReference>
<reference evidence="5 6" key="1">
    <citation type="journal article" date="2016" name="Nat. Commun.">
        <title>Thousands of microbial genomes shed light on interconnected biogeochemical processes in an aquifer system.</title>
        <authorList>
            <person name="Anantharaman K."/>
            <person name="Brown C.T."/>
            <person name="Hug L.A."/>
            <person name="Sharon I."/>
            <person name="Castelle C.J."/>
            <person name="Probst A.J."/>
            <person name="Thomas B.C."/>
            <person name="Singh A."/>
            <person name="Wilkins M.J."/>
            <person name="Karaoz U."/>
            <person name="Brodie E.L."/>
            <person name="Williams K.H."/>
            <person name="Hubbard S.S."/>
            <person name="Banfield J.F."/>
        </authorList>
    </citation>
    <scope>NUCLEOTIDE SEQUENCE [LARGE SCALE GENOMIC DNA]</scope>
</reference>
<evidence type="ECO:0000313" key="6">
    <source>
        <dbReference type="Proteomes" id="UP000176510"/>
    </source>
</evidence>
<name>A0A1G2L9A0_9BACT</name>
<dbReference type="SUPFAM" id="SSF109709">
    <property type="entry name" value="KorB DNA-binding domain-like"/>
    <property type="match status" value="1"/>
</dbReference>
<dbReference type="Gene3D" id="1.10.10.2830">
    <property type="match status" value="1"/>
</dbReference>
<dbReference type="PANTHER" id="PTHR33375">
    <property type="entry name" value="CHROMOSOME-PARTITIONING PROTEIN PARB-RELATED"/>
    <property type="match status" value="1"/>
</dbReference>
<evidence type="ECO:0000256" key="1">
    <source>
        <dbReference type="ARBA" id="ARBA00006295"/>
    </source>
</evidence>
<protein>
    <recommendedName>
        <fullName evidence="4">ParB-like N-terminal domain-containing protein</fullName>
    </recommendedName>
</protein>
<dbReference type="FunFam" id="3.90.1530.30:FF:000001">
    <property type="entry name" value="Chromosome partitioning protein ParB"/>
    <property type="match status" value="1"/>
</dbReference>
<dbReference type="GO" id="GO:0005694">
    <property type="term" value="C:chromosome"/>
    <property type="evidence" value="ECO:0007669"/>
    <property type="project" value="TreeGrafter"/>
</dbReference>
<dbReference type="GO" id="GO:0045881">
    <property type="term" value="P:positive regulation of sporulation resulting in formation of a cellular spore"/>
    <property type="evidence" value="ECO:0007669"/>
    <property type="project" value="TreeGrafter"/>
</dbReference>
<dbReference type="Pfam" id="PF17762">
    <property type="entry name" value="HTH_ParB"/>
    <property type="match status" value="1"/>
</dbReference>
<proteinExistence type="inferred from homology"/>
<dbReference type="EMBL" id="MHQR01000005">
    <property type="protein sequence ID" value="OHA08110.1"/>
    <property type="molecule type" value="Genomic_DNA"/>
</dbReference>
<dbReference type="GO" id="GO:0003677">
    <property type="term" value="F:DNA binding"/>
    <property type="evidence" value="ECO:0007669"/>
    <property type="project" value="UniProtKB-KW"/>
</dbReference>
<evidence type="ECO:0000259" key="4">
    <source>
        <dbReference type="SMART" id="SM00470"/>
    </source>
</evidence>
<dbReference type="InterPro" id="IPR036086">
    <property type="entry name" value="ParB/Sulfiredoxin_sf"/>
</dbReference>
<dbReference type="SUPFAM" id="SSF110849">
    <property type="entry name" value="ParB/Sulfiredoxin"/>
    <property type="match status" value="1"/>
</dbReference>
<dbReference type="GO" id="GO:0007059">
    <property type="term" value="P:chromosome segregation"/>
    <property type="evidence" value="ECO:0007669"/>
    <property type="project" value="UniProtKB-KW"/>
</dbReference>
<dbReference type="InterPro" id="IPR003115">
    <property type="entry name" value="ParB_N"/>
</dbReference>
<dbReference type="FunFam" id="1.10.10.2830:FF:000001">
    <property type="entry name" value="Chromosome partitioning protein ParB"/>
    <property type="match status" value="1"/>
</dbReference>
<evidence type="ECO:0000313" key="5">
    <source>
        <dbReference type="EMBL" id="OHA08110.1"/>
    </source>
</evidence>
<comment type="similarity">
    <text evidence="1">Belongs to the ParB family.</text>
</comment>
<dbReference type="InterPro" id="IPR004437">
    <property type="entry name" value="ParB/RepB/Spo0J"/>
</dbReference>
<accession>A0A1G2L9A0</accession>
<sequence>MPVANRTYEDHFVPRRDDSVFWIEIDKIDPNPYQPRREFVESALKDLSDSIREHGILQPILVTKREIETPGGLAVRYQLIAGERRWRAARMAGLSQIPAMIRRGVPDDRIRLELALIENVQREDLNPIEKAKAFKQLIDEFKLVQREISTRVGKSREAITNTLRLLTLPSEIQDGLSQGKISEGQARAILMAGDDPVFQRQLYAEMGEHRMTVREAENRARQISGKTLVPRTRASRVGDPQFRMWESRLEETLGTKVKLEKLGERGKIVVEFYSEEELRAILRKIVHEL</sequence>
<dbReference type="AlphaFoldDB" id="A0A1G2L9A0"/>
<dbReference type="CDD" id="cd16393">
    <property type="entry name" value="SPO0J_N"/>
    <property type="match status" value="1"/>
</dbReference>
<dbReference type="PANTHER" id="PTHR33375:SF1">
    <property type="entry name" value="CHROMOSOME-PARTITIONING PROTEIN PARB-RELATED"/>
    <property type="match status" value="1"/>
</dbReference>
<comment type="caution">
    <text evidence="5">The sequence shown here is derived from an EMBL/GenBank/DDBJ whole genome shotgun (WGS) entry which is preliminary data.</text>
</comment>
<evidence type="ECO:0000256" key="3">
    <source>
        <dbReference type="ARBA" id="ARBA00023125"/>
    </source>
</evidence>
<keyword evidence="2" id="KW-0159">Chromosome partition</keyword>
<dbReference type="NCBIfam" id="TIGR00180">
    <property type="entry name" value="parB_part"/>
    <property type="match status" value="1"/>
</dbReference>